<dbReference type="GO" id="GO:0016020">
    <property type="term" value="C:membrane"/>
    <property type="evidence" value="ECO:0007669"/>
    <property type="project" value="UniProtKB-SubCell"/>
</dbReference>
<organism evidence="7 8">
    <name type="scientific">Dendryphion nanum</name>
    <dbReference type="NCBI Taxonomy" id="256645"/>
    <lineage>
        <taxon>Eukaryota</taxon>
        <taxon>Fungi</taxon>
        <taxon>Dikarya</taxon>
        <taxon>Ascomycota</taxon>
        <taxon>Pezizomycotina</taxon>
        <taxon>Dothideomycetes</taxon>
        <taxon>Pleosporomycetidae</taxon>
        <taxon>Pleosporales</taxon>
        <taxon>Torulaceae</taxon>
        <taxon>Dendryphion</taxon>
    </lineage>
</organism>
<comment type="subcellular location">
    <subcellularLocation>
        <location evidence="1">Membrane</location>
        <topology evidence="1">Multi-pass membrane protein</topology>
    </subcellularLocation>
</comment>
<keyword evidence="3" id="KW-0813">Transport</keyword>
<evidence type="ECO:0000256" key="1">
    <source>
        <dbReference type="ARBA" id="ARBA00004141"/>
    </source>
</evidence>
<name>A0A9P9D5M7_9PLEO</name>
<evidence type="ECO:0000313" key="8">
    <source>
        <dbReference type="Proteomes" id="UP000700596"/>
    </source>
</evidence>
<evidence type="ECO:0000256" key="4">
    <source>
        <dbReference type="ARBA" id="ARBA00022692"/>
    </source>
</evidence>
<dbReference type="Pfam" id="PF03169">
    <property type="entry name" value="OPT"/>
    <property type="match status" value="1"/>
</dbReference>
<comment type="caution">
    <text evidence="7">The sequence shown here is derived from an EMBL/GenBank/DDBJ whole genome shotgun (WGS) entry which is preliminary data.</text>
</comment>
<dbReference type="Proteomes" id="UP000700596">
    <property type="component" value="Unassembled WGS sequence"/>
</dbReference>
<gene>
    <name evidence="7" type="ORF">B0J11DRAFT_542065</name>
</gene>
<dbReference type="EMBL" id="JAGMWT010000020">
    <property type="protein sequence ID" value="KAH7112841.1"/>
    <property type="molecule type" value="Genomic_DNA"/>
</dbReference>
<dbReference type="AlphaFoldDB" id="A0A9P9D5M7"/>
<dbReference type="GO" id="GO:0035673">
    <property type="term" value="F:oligopeptide transmembrane transporter activity"/>
    <property type="evidence" value="ECO:0007669"/>
    <property type="project" value="InterPro"/>
</dbReference>
<dbReference type="OrthoDB" id="627262at2759"/>
<dbReference type="InterPro" id="IPR004813">
    <property type="entry name" value="OPT"/>
</dbReference>
<evidence type="ECO:0000256" key="3">
    <source>
        <dbReference type="ARBA" id="ARBA00022448"/>
    </source>
</evidence>
<accession>A0A9P9D5M7</accession>
<keyword evidence="6" id="KW-0472">Membrane</keyword>
<evidence type="ECO:0000313" key="7">
    <source>
        <dbReference type="EMBL" id="KAH7112841.1"/>
    </source>
</evidence>
<keyword evidence="4" id="KW-0812">Transmembrane</keyword>
<evidence type="ECO:0000256" key="2">
    <source>
        <dbReference type="ARBA" id="ARBA00008807"/>
    </source>
</evidence>
<reference evidence="7" key="1">
    <citation type="journal article" date="2021" name="Nat. Commun.">
        <title>Genetic determinants of endophytism in the Arabidopsis root mycobiome.</title>
        <authorList>
            <person name="Mesny F."/>
            <person name="Miyauchi S."/>
            <person name="Thiergart T."/>
            <person name="Pickel B."/>
            <person name="Atanasova L."/>
            <person name="Karlsson M."/>
            <person name="Huettel B."/>
            <person name="Barry K.W."/>
            <person name="Haridas S."/>
            <person name="Chen C."/>
            <person name="Bauer D."/>
            <person name="Andreopoulos W."/>
            <person name="Pangilinan J."/>
            <person name="LaButti K."/>
            <person name="Riley R."/>
            <person name="Lipzen A."/>
            <person name="Clum A."/>
            <person name="Drula E."/>
            <person name="Henrissat B."/>
            <person name="Kohler A."/>
            <person name="Grigoriev I.V."/>
            <person name="Martin F.M."/>
            <person name="Hacquard S."/>
        </authorList>
    </citation>
    <scope>NUCLEOTIDE SEQUENCE</scope>
    <source>
        <strain evidence="7">MPI-CAGE-CH-0243</strain>
    </source>
</reference>
<evidence type="ECO:0000256" key="6">
    <source>
        <dbReference type="ARBA" id="ARBA00023136"/>
    </source>
</evidence>
<proteinExistence type="inferred from homology"/>
<evidence type="ECO:0000256" key="5">
    <source>
        <dbReference type="ARBA" id="ARBA00022989"/>
    </source>
</evidence>
<protein>
    <submittedName>
        <fullName evidence="7">Uncharacterized protein</fullName>
    </submittedName>
</protein>
<sequence length="87" mass="9514">MVWSLGVSYFGIMFATILRRHLVERDSKSLWPGASATAHLINALHHPIVKTPTHTHTPAATGIMFVGKHICEALSREVLCLLPCASP</sequence>
<keyword evidence="8" id="KW-1185">Reference proteome</keyword>
<comment type="similarity">
    <text evidence="2">Belongs to the oligopeptide OPT transporter family.</text>
</comment>
<keyword evidence="5" id="KW-1133">Transmembrane helix</keyword>